<reference evidence="1 2" key="1">
    <citation type="journal article" date="2011" name="Genome Biol.">
        <title>Comparative genome sequence analysis underscores mycoparasitism as the ancestral life style of Trichoderma.</title>
        <authorList>
            <person name="Kubicek C.P."/>
            <person name="Herrera-Estrella A."/>
            <person name="Seidl-Seiboth V."/>
            <person name="Martinez D.A."/>
            <person name="Druzhinina I.S."/>
            <person name="Thon M."/>
            <person name="Zeilinger S."/>
            <person name="Casas-Flores S."/>
            <person name="Horwitz B.A."/>
            <person name="Mukherjee P.K."/>
            <person name="Mukherjee M."/>
            <person name="Kredics L."/>
            <person name="Alcaraz L.D."/>
            <person name="Aerts A."/>
            <person name="Antal Z."/>
            <person name="Atanasova L."/>
            <person name="Cervantes-Badillo M.G."/>
            <person name="Challacombe J."/>
            <person name="Chertkov O."/>
            <person name="McCluskey K."/>
            <person name="Coulpier F."/>
            <person name="Deshpande N."/>
            <person name="von Doehren H."/>
            <person name="Ebbole D.J."/>
            <person name="Esquivel-Naranjo E.U."/>
            <person name="Fekete E."/>
            <person name="Flipphi M."/>
            <person name="Glaser F."/>
            <person name="Gomez-Rodriguez E.Y."/>
            <person name="Gruber S."/>
            <person name="Han C."/>
            <person name="Henrissat B."/>
            <person name="Hermosa R."/>
            <person name="Hernandez-Onate M."/>
            <person name="Karaffa L."/>
            <person name="Kosti I."/>
            <person name="Le Crom S."/>
            <person name="Lindquist E."/>
            <person name="Lucas S."/>
            <person name="Luebeck M."/>
            <person name="Luebeck P.S."/>
            <person name="Margeot A."/>
            <person name="Metz B."/>
            <person name="Misra M."/>
            <person name="Nevalainen H."/>
            <person name="Omann M."/>
            <person name="Packer N."/>
            <person name="Perrone G."/>
            <person name="Uresti-Rivera E.E."/>
            <person name="Salamov A."/>
            <person name="Schmoll M."/>
            <person name="Seiboth B."/>
            <person name="Shapiro H."/>
            <person name="Sukno S."/>
            <person name="Tamayo-Ramos J.A."/>
            <person name="Tisch D."/>
            <person name="Wiest A."/>
            <person name="Wilkinson H.H."/>
            <person name="Zhang M."/>
            <person name="Coutinho P.M."/>
            <person name="Kenerley C.M."/>
            <person name="Monte E."/>
            <person name="Baker S.E."/>
            <person name="Grigoriev I.V."/>
        </authorList>
    </citation>
    <scope>NUCLEOTIDE SEQUENCE [LARGE SCALE GENOMIC DNA]</scope>
    <source>
        <strain evidence="2">ATCC 20476 / IMI 206040</strain>
    </source>
</reference>
<dbReference type="AlphaFoldDB" id="G9NLZ4"/>
<organism evidence="1 2">
    <name type="scientific">Hypocrea atroviridis (strain ATCC 20476 / IMI 206040)</name>
    <name type="common">Trichoderma atroviride</name>
    <dbReference type="NCBI Taxonomy" id="452589"/>
    <lineage>
        <taxon>Eukaryota</taxon>
        <taxon>Fungi</taxon>
        <taxon>Dikarya</taxon>
        <taxon>Ascomycota</taxon>
        <taxon>Pezizomycotina</taxon>
        <taxon>Sordariomycetes</taxon>
        <taxon>Hypocreomycetidae</taxon>
        <taxon>Hypocreales</taxon>
        <taxon>Hypocreaceae</taxon>
        <taxon>Trichoderma</taxon>
    </lineage>
</organism>
<dbReference type="OrthoDB" id="550575at2759"/>
<name>G9NLZ4_HYPAI</name>
<protein>
    <submittedName>
        <fullName evidence="1">Uncharacterized protein</fullName>
    </submittedName>
</protein>
<evidence type="ECO:0000313" key="1">
    <source>
        <dbReference type="EMBL" id="EHK47929.1"/>
    </source>
</evidence>
<keyword evidence="2" id="KW-1185">Reference proteome</keyword>
<dbReference type="HOGENOM" id="CLU_2346979_0_0_1"/>
<evidence type="ECO:0000313" key="2">
    <source>
        <dbReference type="Proteomes" id="UP000005426"/>
    </source>
</evidence>
<dbReference type="EMBL" id="ABDG02000019">
    <property type="protein sequence ID" value="EHK47929.1"/>
    <property type="molecule type" value="Genomic_DNA"/>
</dbReference>
<accession>G9NLZ4</accession>
<proteinExistence type="predicted"/>
<comment type="caution">
    <text evidence="1">The sequence shown here is derived from an EMBL/GenBank/DDBJ whole genome shotgun (WGS) entry which is preliminary data.</text>
</comment>
<dbReference type="Proteomes" id="UP000005426">
    <property type="component" value="Unassembled WGS sequence"/>
</dbReference>
<sequence length="97" mass="11122">MKAKAWIMQARQMKTRCGLLLSASDGRLFLAYLDVSRRRRGTHTCRCRILGVYLRSLTATLLLVYYHVSMVRGESFWIHVLDSTRLDSLCVKGTSLV</sequence>
<gene>
    <name evidence="1" type="ORF">TRIATDRAFT_298181</name>
</gene>